<dbReference type="CDD" id="cd14014">
    <property type="entry name" value="STKc_PknB_like"/>
    <property type="match status" value="1"/>
</dbReference>
<evidence type="ECO:0000256" key="2">
    <source>
        <dbReference type="ARBA" id="ARBA00022741"/>
    </source>
</evidence>
<keyword evidence="2 4" id="KW-0547">Nucleotide-binding</keyword>
<evidence type="ECO:0000256" key="5">
    <source>
        <dbReference type="SAM" id="MobiDB-lite"/>
    </source>
</evidence>
<dbReference type="SUPFAM" id="SSF55781">
    <property type="entry name" value="GAF domain-like"/>
    <property type="match status" value="1"/>
</dbReference>
<feature type="region of interest" description="Disordered" evidence="5">
    <location>
        <begin position="388"/>
        <end position="407"/>
    </location>
</feature>
<dbReference type="Gene3D" id="1.10.510.10">
    <property type="entry name" value="Transferase(Phosphotransferase) domain 1"/>
    <property type="match status" value="1"/>
</dbReference>
<reference evidence="9" key="1">
    <citation type="submission" date="2015-11" db="EMBL/GenBank/DDBJ databases">
        <authorList>
            <person name="Varghese N."/>
        </authorList>
    </citation>
    <scope>NUCLEOTIDE SEQUENCE [LARGE SCALE GENOMIC DNA]</scope>
    <source>
        <strain evidence="9">DSM 45899</strain>
    </source>
</reference>
<proteinExistence type="predicted"/>
<dbReference type="Pfam" id="PF00069">
    <property type="entry name" value="Pkinase"/>
    <property type="match status" value="1"/>
</dbReference>
<dbReference type="InterPro" id="IPR011009">
    <property type="entry name" value="Kinase-like_dom_sf"/>
</dbReference>
<feature type="region of interest" description="Disordered" evidence="5">
    <location>
        <begin position="1330"/>
        <end position="1388"/>
    </location>
</feature>
<dbReference type="NCBIfam" id="TIGR00254">
    <property type="entry name" value="GGDEF"/>
    <property type="match status" value="1"/>
</dbReference>
<dbReference type="InterPro" id="IPR027417">
    <property type="entry name" value="P-loop_NTPase"/>
</dbReference>
<dbReference type="Gene3D" id="3.30.450.40">
    <property type="match status" value="1"/>
</dbReference>
<dbReference type="SMART" id="SM00065">
    <property type="entry name" value="GAF"/>
    <property type="match status" value="1"/>
</dbReference>
<feature type="region of interest" description="Disordered" evidence="5">
    <location>
        <begin position="1628"/>
        <end position="1651"/>
    </location>
</feature>
<evidence type="ECO:0000256" key="3">
    <source>
        <dbReference type="ARBA" id="ARBA00022840"/>
    </source>
</evidence>
<dbReference type="GO" id="GO:1902201">
    <property type="term" value="P:negative regulation of bacterial-type flagellum-dependent cell motility"/>
    <property type="evidence" value="ECO:0007669"/>
    <property type="project" value="TreeGrafter"/>
</dbReference>
<dbReference type="InterPro" id="IPR041664">
    <property type="entry name" value="AAA_16"/>
</dbReference>
<feature type="binding site" evidence="4">
    <location>
        <position position="36"/>
    </location>
    <ligand>
        <name>ATP</name>
        <dbReference type="ChEBI" id="CHEBI:30616"/>
    </ligand>
</feature>
<dbReference type="SMART" id="SM00220">
    <property type="entry name" value="S_TKc"/>
    <property type="match status" value="1"/>
</dbReference>
<comment type="subcellular location">
    <subcellularLocation>
        <location evidence="1">Membrane</location>
        <topology evidence="1">Single-pass membrane protein</topology>
    </subcellularLocation>
</comment>
<dbReference type="SUPFAM" id="SSF52540">
    <property type="entry name" value="P-loop containing nucleoside triphosphate hydrolases"/>
    <property type="match status" value="1"/>
</dbReference>
<dbReference type="SMR" id="A0A0S4QQ09"/>
<dbReference type="SUPFAM" id="SSF48452">
    <property type="entry name" value="TPR-like"/>
    <property type="match status" value="1"/>
</dbReference>
<dbReference type="RefSeq" id="WP_207550345.1">
    <property type="nucleotide sequence ID" value="NZ_FAOZ01000009.1"/>
</dbReference>
<dbReference type="GO" id="GO:0043709">
    <property type="term" value="P:cell adhesion involved in single-species biofilm formation"/>
    <property type="evidence" value="ECO:0007669"/>
    <property type="project" value="TreeGrafter"/>
</dbReference>
<protein>
    <submittedName>
        <fullName evidence="8">Diguanylate cyclase (GGDEF) domain-containing protein</fullName>
    </submittedName>
</protein>
<feature type="compositionally biased region" description="Polar residues" evidence="5">
    <location>
        <begin position="1330"/>
        <end position="1342"/>
    </location>
</feature>
<dbReference type="SUPFAM" id="SSF56112">
    <property type="entry name" value="Protein kinase-like (PK-like)"/>
    <property type="match status" value="1"/>
</dbReference>
<feature type="domain" description="Protein kinase" evidence="6">
    <location>
        <begin position="9"/>
        <end position="280"/>
    </location>
</feature>
<dbReference type="InterPro" id="IPR029787">
    <property type="entry name" value="Nucleotide_cyclase"/>
</dbReference>
<dbReference type="Gene3D" id="3.30.200.20">
    <property type="entry name" value="Phosphorylase Kinase, domain 1"/>
    <property type="match status" value="1"/>
</dbReference>
<dbReference type="InterPro" id="IPR043128">
    <property type="entry name" value="Rev_trsase/Diguanyl_cyclase"/>
</dbReference>
<sequence length="1842" mass="193919">MVPVDIPGVSLGTELGLGVSAVVYRAERQGRCYAVKVSRGVPPPEVIRSFQREATVLACLRHPNIARVFAAGEADGRPYLVLELVEGQSLADRLAAGPAGPGPSPGRGLAGSGLSPLTVPAILRIGQDVAGALAAAHRLGLVHQDVKPANIMIGSGGRVILVDFGLLGRTGGVVRDEAVGTVLYSAPEQLGMLNRPVDARSDLYSLGVVLHTCLTGRPPFEADDVAELMRLHAVAPPPDPSRVRDDIPPALAEAVATLLAKDPDDRFQSADDLAAALAAVAGPRAPAVAARAGPWRPSDQPVGREAPLARLREAWDLTRRGAGERTVVGIAGDMGVGKTHLVRTFVRQARSVAGAVLMEAKCAERVDAPFVTFHALVESWLHAPAAAPAAPAAGETPSAAAGAGRRSQLRAAAGADAPVLAGLHPALGAPGPPRENQPGPATGLHQSASVTAGDLGVQLRLAVVRFVRELARRSGGLLLWVDDTQWLGAADRQLLEEVANDPEPAPLLVIATSRRADRLLPAGRSRRVDLRLGPLGAPEVAELIRGCLGDVADERFVRDVAIRSGGCPLAVFELVRAVIDAGLIRPSWDGFDVDRDGLDSLALPDEVLGLIRRRVGALDRSSLPVLCTAAAIGHQFDRALLAVAAGVTPEHARLALAEAEFHQLVTPVSDGCAPDRWSFVHDCVREALLSTISADGLRARHAAIADAMEASGAVHGPDLFALARHAVSGGLPAPRLYRLTRAAAEAAVAGRAPVEAERLFRAAAQAAARADIGLDAAFETGFGLACSRIVQPHRARAHFARALELENDPLARAALRAEAAGIEHGMRNYSAAANHVRRGLAEAGRPIPGPVLVGPVAFGRMLCALAMRWPATGFGTATGAARRRYETELRLHEIGGVNALFLFDIPTFLWHVGGLYVMKRVGFGELFIRGNIIINCAAAELGCGRTTRRAIRTFRALAEQTGNPALVAEADLYSCFALQFLGETTTVSDQLEATLRRAARWVDASLYDDAVTALAMNYSYRGLWREGLACLQPNAYGIDYVFNDIRIMRSRMARSLGGAGENLEPVLAAVPPAQEEAVRAFIVDHNLIETDLEEAGLDSRAVGETFDRLVASAQAKGRSPWRSVKFHRHYWLVRARGRLEQARAATGSERADRARVARRCLREALPAAALPLFRADLLVLKAIAEQVAGRPRRALRWLAAAQHLSTRLDAPRITFDVYVERARCLRSLGREGQAREEAELALTLARGRGWIARGRDVRREFGLTEKVTSLARGQGTVGLTRDRRRLDALLRVSAATTGALDPDAVADIVLTEIIDILGADRALLLFPENTMSNGPGSVTGPRSVTGPGAGDGPLVLHAGRTARDAAATEPPSTGDSSTADSSTAESSTDLSSYARSIVARVHTEGRPLVVTGTAQGAALGSESAVQHGLRSILAAPVPIEGGAPGVIYVDSQVAKGLFTEDDVDVLVTLAKQVGVALRTAEAARLQTRLATERRQRELAEVLRDVAEQAGSTLRSSDVLRRVLAAARPVLPYDDVWVLDQSAGSAIRVTEVHGDVDPRAVGSSVEHAGDVLGPAFAGAAVGGSPAARPIRLPGVPEPLRNWLALPATALRPVPAVVVLATHHGVTGGVDGSGGLGGAGPAGGPGSEGGAGPQAEVARMVLNTAATAYDNARLYEEARHSAATDPLTGLPNRRHFVEQATVEADARLPADRPTSAAMIDVDRFKQVNDLHGHAVGDEVLVEIARRIERCLRRGDLAGRLGGEEFAVLVTGGPDVAHALGERVRLAVCDRPVQTSAGPLHVTVSVGTATVDPDEPALAAVLAHADQSLYAAKSAGRNRTVTARS</sequence>
<evidence type="ECO:0000259" key="7">
    <source>
        <dbReference type="PROSITE" id="PS50887"/>
    </source>
</evidence>
<dbReference type="InterPro" id="IPR029016">
    <property type="entry name" value="GAF-like_dom_sf"/>
</dbReference>
<dbReference type="SUPFAM" id="SSF55073">
    <property type="entry name" value="Nucleotide cyclase"/>
    <property type="match status" value="1"/>
</dbReference>
<dbReference type="CDD" id="cd01949">
    <property type="entry name" value="GGDEF"/>
    <property type="match status" value="1"/>
</dbReference>
<dbReference type="Pfam" id="PF00990">
    <property type="entry name" value="GGDEF"/>
    <property type="match status" value="1"/>
</dbReference>
<feature type="compositionally biased region" description="Low complexity" evidence="5">
    <location>
        <begin position="388"/>
        <end position="404"/>
    </location>
</feature>
<dbReference type="GO" id="GO:0005886">
    <property type="term" value="C:plasma membrane"/>
    <property type="evidence" value="ECO:0007669"/>
    <property type="project" value="TreeGrafter"/>
</dbReference>
<dbReference type="PROSITE" id="PS00107">
    <property type="entry name" value="PROTEIN_KINASE_ATP"/>
    <property type="match status" value="1"/>
</dbReference>
<dbReference type="PROSITE" id="PS50887">
    <property type="entry name" value="GGDEF"/>
    <property type="match status" value="1"/>
</dbReference>
<dbReference type="GO" id="GO:0004672">
    <property type="term" value="F:protein kinase activity"/>
    <property type="evidence" value="ECO:0007669"/>
    <property type="project" value="InterPro"/>
</dbReference>
<dbReference type="Pfam" id="PF13191">
    <property type="entry name" value="AAA_16"/>
    <property type="match status" value="1"/>
</dbReference>
<feature type="domain" description="GGDEF" evidence="7">
    <location>
        <begin position="1710"/>
        <end position="1842"/>
    </location>
</feature>
<evidence type="ECO:0000313" key="8">
    <source>
        <dbReference type="EMBL" id="CUU56876.1"/>
    </source>
</evidence>
<dbReference type="InterPro" id="IPR017441">
    <property type="entry name" value="Protein_kinase_ATP_BS"/>
</dbReference>
<dbReference type="PROSITE" id="PS00108">
    <property type="entry name" value="PROTEIN_KINASE_ST"/>
    <property type="match status" value="1"/>
</dbReference>
<feature type="region of interest" description="Disordered" evidence="5">
    <location>
        <begin position="422"/>
        <end position="447"/>
    </location>
</feature>
<evidence type="ECO:0000313" key="9">
    <source>
        <dbReference type="Proteomes" id="UP000198802"/>
    </source>
</evidence>
<dbReference type="Pfam" id="PF01590">
    <property type="entry name" value="GAF"/>
    <property type="match status" value="1"/>
</dbReference>
<accession>A0A0S4QQ09</accession>
<dbReference type="Gene3D" id="3.30.70.270">
    <property type="match status" value="1"/>
</dbReference>
<dbReference type="InterPro" id="IPR050469">
    <property type="entry name" value="Diguanylate_Cyclase"/>
</dbReference>
<dbReference type="FunFam" id="3.30.70.270:FF:000001">
    <property type="entry name" value="Diguanylate cyclase domain protein"/>
    <property type="match status" value="1"/>
</dbReference>
<name>A0A0S4QQ09_9ACTN</name>
<dbReference type="InterPro" id="IPR011990">
    <property type="entry name" value="TPR-like_helical_dom_sf"/>
</dbReference>
<dbReference type="InterPro" id="IPR008271">
    <property type="entry name" value="Ser/Thr_kinase_AS"/>
</dbReference>
<evidence type="ECO:0000259" key="6">
    <source>
        <dbReference type="PROSITE" id="PS50011"/>
    </source>
</evidence>
<dbReference type="PROSITE" id="PS50011">
    <property type="entry name" value="PROTEIN_KINASE_DOM"/>
    <property type="match status" value="1"/>
</dbReference>
<dbReference type="PANTHER" id="PTHR45138:SF9">
    <property type="entry name" value="DIGUANYLATE CYCLASE DGCM-RELATED"/>
    <property type="match status" value="1"/>
</dbReference>
<dbReference type="SMART" id="SM00382">
    <property type="entry name" value="AAA"/>
    <property type="match status" value="1"/>
</dbReference>
<dbReference type="InterPro" id="IPR003593">
    <property type="entry name" value="AAA+_ATPase"/>
</dbReference>
<dbReference type="GO" id="GO:0052621">
    <property type="term" value="F:diguanylate cyclase activity"/>
    <property type="evidence" value="ECO:0007669"/>
    <property type="project" value="TreeGrafter"/>
</dbReference>
<keyword evidence="9" id="KW-1185">Reference proteome</keyword>
<feature type="compositionally biased region" description="Low complexity" evidence="5">
    <location>
        <begin position="1372"/>
        <end position="1388"/>
    </location>
</feature>
<organism evidence="8 9">
    <name type="scientific">Parafrankia irregularis</name>
    <dbReference type="NCBI Taxonomy" id="795642"/>
    <lineage>
        <taxon>Bacteria</taxon>
        <taxon>Bacillati</taxon>
        <taxon>Actinomycetota</taxon>
        <taxon>Actinomycetes</taxon>
        <taxon>Frankiales</taxon>
        <taxon>Frankiaceae</taxon>
        <taxon>Parafrankia</taxon>
    </lineage>
</organism>
<dbReference type="GO" id="GO:0005524">
    <property type="term" value="F:ATP binding"/>
    <property type="evidence" value="ECO:0007669"/>
    <property type="project" value="UniProtKB-UniRule"/>
</dbReference>
<dbReference type="InterPro" id="IPR003018">
    <property type="entry name" value="GAF"/>
</dbReference>
<feature type="compositionally biased region" description="Gly residues" evidence="5">
    <location>
        <begin position="1628"/>
        <end position="1650"/>
    </location>
</feature>
<dbReference type="EMBL" id="FAOZ01000009">
    <property type="protein sequence ID" value="CUU56876.1"/>
    <property type="molecule type" value="Genomic_DNA"/>
</dbReference>
<dbReference type="InterPro" id="IPR000160">
    <property type="entry name" value="GGDEF_dom"/>
</dbReference>
<evidence type="ECO:0000256" key="1">
    <source>
        <dbReference type="ARBA" id="ARBA00004167"/>
    </source>
</evidence>
<dbReference type="Proteomes" id="UP000198802">
    <property type="component" value="Unassembled WGS sequence"/>
</dbReference>
<dbReference type="InterPro" id="IPR000719">
    <property type="entry name" value="Prot_kinase_dom"/>
</dbReference>
<evidence type="ECO:0000256" key="4">
    <source>
        <dbReference type="PROSITE-ProRule" id="PRU10141"/>
    </source>
</evidence>
<dbReference type="PANTHER" id="PTHR45138">
    <property type="entry name" value="REGULATORY COMPONENTS OF SENSORY TRANSDUCTION SYSTEM"/>
    <property type="match status" value="1"/>
</dbReference>
<dbReference type="SMART" id="SM00267">
    <property type="entry name" value="GGDEF"/>
    <property type="match status" value="1"/>
</dbReference>
<gene>
    <name evidence="8" type="ORF">Ga0074812_10996</name>
</gene>
<keyword evidence="3 4" id="KW-0067">ATP-binding</keyword>